<sequence length="75" mass="8241">MRLSFIFSLLVMCYMAYAELDCPGNGRKMEIPGLPCNYLCDYYSSGSVFKTKDGRPCTAPGVPKGICRGAECTKN</sequence>
<organism evidence="2">
    <name type="scientific">Ixodes ricinus</name>
    <name type="common">Common tick</name>
    <name type="synonym">Acarus ricinus</name>
    <dbReference type="NCBI Taxonomy" id="34613"/>
    <lineage>
        <taxon>Eukaryota</taxon>
        <taxon>Metazoa</taxon>
        <taxon>Ecdysozoa</taxon>
        <taxon>Arthropoda</taxon>
        <taxon>Chelicerata</taxon>
        <taxon>Arachnida</taxon>
        <taxon>Acari</taxon>
        <taxon>Parasitiformes</taxon>
        <taxon>Ixodida</taxon>
        <taxon>Ixodoidea</taxon>
        <taxon>Ixodidae</taxon>
        <taxon>Ixodinae</taxon>
        <taxon>Ixodes</taxon>
    </lineage>
</organism>
<evidence type="ECO:0000256" key="1">
    <source>
        <dbReference type="SAM" id="SignalP"/>
    </source>
</evidence>
<dbReference type="AlphaFoldDB" id="A0A0K8R8F7"/>
<name>A0A0K8R8F7_IXORI</name>
<feature type="signal peptide" evidence="1">
    <location>
        <begin position="1"/>
        <end position="18"/>
    </location>
</feature>
<keyword evidence="1" id="KW-0732">Signal</keyword>
<feature type="chain" id="PRO_5005516762" evidence="1">
    <location>
        <begin position="19"/>
        <end position="75"/>
    </location>
</feature>
<dbReference type="EMBL" id="GADI01007059">
    <property type="protein sequence ID" value="JAA66749.1"/>
    <property type="molecule type" value="mRNA"/>
</dbReference>
<protein>
    <submittedName>
        <fullName evidence="2">Putative salivary kunitz domain protein</fullName>
    </submittedName>
</protein>
<evidence type="ECO:0000313" key="2">
    <source>
        <dbReference type="EMBL" id="JAA66749.1"/>
    </source>
</evidence>
<accession>A0A0K8R8F7</accession>
<proteinExistence type="evidence at transcript level"/>
<reference evidence="2" key="1">
    <citation type="submission" date="2012-12" db="EMBL/GenBank/DDBJ databases">
        <title>Identification and characterization of a phenylalanine ammonia-lyase gene family in Isatis indigotica Fort.</title>
        <authorList>
            <person name="Liu Q."/>
            <person name="Chen J."/>
            <person name="Zhou X."/>
            <person name="Di P."/>
            <person name="Xiao Y."/>
            <person name="Xuan H."/>
            <person name="Zhang L."/>
            <person name="Chen W."/>
        </authorList>
    </citation>
    <scope>NUCLEOTIDE SEQUENCE</scope>
    <source>
        <tissue evidence="2">Salivary gland</tissue>
    </source>
</reference>